<keyword evidence="2" id="KW-1133">Transmembrane helix</keyword>
<feature type="transmembrane region" description="Helical" evidence="2">
    <location>
        <begin position="286"/>
        <end position="307"/>
    </location>
</feature>
<proteinExistence type="predicted"/>
<feature type="transmembrane region" description="Helical" evidence="2">
    <location>
        <begin position="391"/>
        <end position="409"/>
    </location>
</feature>
<keyword evidence="4" id="KW-1185">Reference proteome</keyword>
<reference evidence="3 4" key="1">
    <citation type="submission" date="2020-08" db="EMBL/GenBank/DDBJ databases">
        <title>Whole genome shotgun sequence of Actinoplanes ianthinogenes NBRC 13996.</title>
        <authorList>
            <person name="Komaki H."/>
            <person name="Tamura T."/>
        </authorList>
    </citation>
    <scope>NUCLEOTIDE SEQUENCE [LARGE SCALE GENOMIC DNA]</scope>
    <source>
        <strain evidence="3 4">NBRC 13996</strain>
    </source>
</reference>
<feature type="transmembrane region" description="Helical" evidence="2">
    <location>
        <begin position="553"/>
        <end position="571"/>
    </location>
</feature>
<feature type="transmembrane region" description="Helical" evidence="2">
    <location>
        <begin position="525"/>
        <end position="541"/>
    </location>
</feature>
<feature type="transmembrane region" description="Helical" evidence="2">
    <location>
        <begin position="592"/>
        <end position="619"/>
    </location>
</feature>
<feature type="region of interest" description="Disordered" evidence="1">
    <location>
        <begin position="654"/>
        <end position="677"/>
    </location>
</feature>
<evidence type="ECO:0000256" key="1">
    <source>
        <dbReference type="SAM" id="MobiDB-lite"/>
    </source>
</evidence>
<evidence type="ECO:0000313" key="3">
    <source>
        <dbReference type="EMBL" id="BCJ41026.1"/>
    </source>
</evidence>
<feature type="compositionally biased region" description="Pro residues" evidence="1">
    <location>
        <begin position="663"/>
        <end position="677"/>
    </location>
</feature>
<feature type="transmembrane region" description="Helical" evidence="2">
    <location>
        <begin position="631"/>
        <end position="649"/>
    </location>
</feature>
<feature type="region of interest" description="Disordered" evidence="1">
    <location>
        <begin position="1"/>
        <end position="31"/>
    </location>
</feature>
<feature type="transmembrane region" description="Helical" evidence="2">
    <location>
        <begin position="254"/>
        <end position="274"/>
    </location>
</feature>
<feature type="transmembrane region" description="Helical" evidence="2">
    <location>
        <begin position="347"/>
        <end position="371"/>
    </location>
</feature>
<organism evidence="3 4">
    <name type="scientific">Actinoplanes ianthinogenes</name>
    <dbReference type="NCBI Taxonomy" id="122358"/>
    <lineage>
        <taxon>Bacteria</taxon>
        <taxon>Bacillati</taxon>
        <taxon>Actinomycetota</taxon>
        <taxon>Actinomycetes</taxon>
        <taxon>Micromonosporales</taxon>
        <taxon>Micromonosporaceae</taxon>
        <taxon>Actinoplanes</taxon>
    </lineage>
</organism>
<keyword evidence="2" id="KW-0472">Membrane</keyword>
<feature type="transmembrane region" description="Helical" evidence="2">
    <location>
        <begin position="440"/>
        <end position="460"/>
    </location>
</feature>
<gene>
    <name evidence="3" type="ORF">Aiant_16830</name>
</gene>
<feature type="transmembrane region" description="Helical" evidence="2">
    <location>
        <begin position="114"/>
        <end position="134"/>
    </location>
</feature>
<name>A0ABM7LP18_9ACTN</name>
<feature type="transmembrane region" description="Helical" evidence="2">
    <location>
        <begin position="493"/>
        <end position="513"/>
    </location>
</feature>
<feature type="transmembrane region" description="Helical" evidence="2">
    <location>
        <begin position="192"/>
        <end position="213"/>
    </location>
</feature>
<dbReference type="Proteomes" id="UP000676967">
    <property type="component" value="Chromosome"/>
</dbReference>
<feature type="transmembrane region" description="Helical" evidence="2">
    <location>
        <begin position="154"/>
        <end position="180"/>
    </location>
</feature>
<feature type="transmembrane region" description="Helical" evidence="2">
    <location>
        <begin position="219"/>
        <end position="242"/>
    </location>
</feature>
<feature type="compositionally biased region" description="Basic and acidic residues" evidence="1">
    <location>
        <begin position="11"/>
        <end position="31"/>
    </location>
</feature>
<evidence type="ECO:0000313" key="4">
    <source>
        <dbReference type="Proteomes" id="UP000676967"/>
    </source>
</evidence>
<dbReference type="EMBL" id="AP023356">
    <property type="protein sequence ID" value="BCJ41026.1"/>
    <property type="molecule type" value="Genomic_DNA"/>
</dbReference>
<accession>A0ABM7LP18</accession>
<protein>
    <recommendedName>
        <fullName evidence="5">Integral membrane protein</fullName>
    </recommendedName>
</protein>
<evidence type="ECO:0000256" key="2">
    <source>
        <dbReference type="SAM" id="Phobius"/>
    </source>
</evidence>
<keyword evidence="2" id="KW-0812">Transmembrane</keyword>
<sequence length="677" mass="71072">MAPAHPGRGHHGPDRARGVPSAARDRGRRGEGEADMGFLTRLTAACLRAAARRWPADLRDDLAREWAAELAALEGRSGTAWRRLAFAISLAVTPLTFDEEGAPRGGWEWLRAGAALRSASQVALAGAFGMGLAMVVRSMLGSVLSDYGDNENSWLLIGALTGIGMAVLMSGYAVLAGRWIGRRGAPDPGPAGSLGVAATVVLPLAALHSFFLLVRSEGIFLNCLLAAGAWAILMIPLVAATVRALSAGRHTRAWALAVVGVPLASALPVAPLYLGDSLVIEPIYVLSGVVDMVAFLLPWSVFAVVFARATVRRWASPVVPADPEPEPVPVDRAAAPAPWWRPALERFVLAGLASAGAALWALGVTVLQPLSEPVHDLDATGENNTYWARELRWGALFAVLMILLVAVRGDRRATRRVLLGGLLWLVVDIQLDRIDPTSGTVLLAAVAVVAALVAGTVPVVPRHRVLLTVALTAAVMAALATETESPTDVERALNLGSAAVGSLLAMVAVAVAVRAAGTVSRLRGAVALLFGALAGAGPWLIRLRHPQPDDGRFQEILLLIVLLLFAVVVLAGPRPRHWRDWLRYPASTAMAVVVVPVVLVPLLYASIALPVAALFTALAGNPPVNGADTDLIAVLMAIPAGLVAGRLPLTRPYPPGRTRVARPVPPPRPVLVPPDPS</sequence>
<evidence type="ECO:0008006" key="5">
    <source>
        <dbReference type="Google" id="ProtNLM"/>
    </source>
</evidence>